<evidence type="ECO:0000313" key="8">
    <source>
        <dbReference type="Proteomes" id="UP000051820"/>
    </source>
</evidence>
<reference evidence="7 8" key="1">
    <citation type="journal article" date="2015" name="Genome Announc.">
        <title>Expanding the biotechnology potential of lactobacilli through comparative genomics of 213 strains and associated genera.</title>
        <authorList>
            <person name="Sun Z."/>
            <person name="Harris H.M."/>
            <person name="McCann A."/>
            <person name="Guo C."/>
            <person name="Argimon S."/>
            <person name="Zhang W."/>
            <person name="Yang X."/>
            <person name="Jeffery I.B."/>
            <person name="Cooney J.C."/>
            <person name="Kagawa T.F."/>
            <person name="Liu W."/>
            <person name="Song Y."/>
            <person name="Salvetti E."/>
            <person name="Wrobel A."/>
            <person name="Rasinkangas P."/>
            <person name="Parkhill J."/>
            <person name="Rea M.C."/>
            <person name="O'Sullivan O."/>
            <person name="Ritari J."/>
            <person name="Douillard F.P."/>
            <person name="Paul Ross R."/>
            <person name="Yang R."/>
            <person name="Briner A.E."/>
            <person name="Felis G.E."/>
            <person name="de Vos W.M."/>
            <person name="Barrangou R."/>
            <person name="Klaenhammer T.R."/>
            <person name="Caufield P.W."/>
            <person name="Cui Y."/>
            <person name="Zhang H."/>
            <person name="O'Toole P.W."/>
        </authorList>
    </citation>
    <scope>NUCLEOTIDE SEQUENCE [LARGE SCALE GENOMIC DNA]</scope>
    <source>
        <strain evidence="7 8">DSM 5007</strain>
    </source>
</reference>
<keyword evidence="5" id="KW-0963">Cytoplasm</keyword>
<keyword evidence="3 5" id="KW-0131">Cell cycle</keyword>
<dbReference type="GO" id="GO:0000917">
    <property type="term" value="P:division septum assembly"/>
    <property type="evidence" value="ECO:0007669"/>
    <property type="project" value="UniProtKB-KW"/>
</dbReference>
<feature type="compositionally biased region" description="Polar residues" evidence="6">
    <location>
        <begin position="29"/>
        <end position="45"/>
    </location>
</feature>
<dbReference type="Proteomes" id="UP000051820">
    <property type="component" value="Unassembled WGS sequence"/>
</dbReference>
<evidence type="ECO:0000256" key="4">
    <source>
        <dbReference type="ARBA" id="ARBA00044936"/>
    </source>
</evidence>
<comment type="caution">
    <text evidence="7">The sequence shown here is derived from an EMBL/GenBank/DDBJ whole genome shotgun (WGS) entry which is preliminary data.</text>
</comment>
<evidence type="ECO:0000256" key="1">
    <source>
        <dbReference type="ARBA" id="ARBA00022618"/>
    </source>
</evidence>
<keyword evidence="1 5" id="KW-0132">Cell division</keyword>
<dbReference type="AlphaFoldDB" id="A0A0R1W9W0"/>
<name>A0A0R1W9W0_9LACO</name>
<comment type="subunit">
    <text evidence="5">Homodimer. Interacts with FtsZ.</text>
</comment>
<dbReference type="PANTHER" id="PTHR35798">
    <property type="entry name" value="CELL DIVISION PROTEIN SEPF"/>
    <property type="match status" value="1"/>
</dbReference>
<dbReference type="InterPro" id="IPR023052">
    <property type="entry name" value="Cell_div_SepF"/>
</dbReference>
<organism evidence="7 8">
    <name type="scientific">Paucilactobacillus suebicus DSM 5007 = KCTC 3549</name>
    <dbReference type="NCBI Taxonomy" id="1423807"/>
    <lineage>
        <taxon>Bacteria</taxon>
        <taxon>Bacillati</taxon>
        <taxon>Bacillota</taxon>
        <taxon>Bacilli</taxon>
        <taxon>Lactobacillales</taxon>
        <taxon>Lactobacillaceae</taxon>
        <taxon>Paucilactobacillus</taxon>
    </lineage>
</organism>
<dbReference type="Gene3D" id="3.30.110.150">
    <property type="entry name" value="SepF-like protein"/>
    <property type="match status" value="1"/>
</dbReference>
<protein>
    <recommendedName>
        <fullName evidence="5">Cell division protein SepF</fullName>
    </recommendedName>
</protein>
<keyword evidence="8" id="KW-1185">Reference proteome</keyword>
<evidence type="ECO:0000313" key="7">
    <source>
        <dbReference type="EMBL" id="KRM12555.1"/>
    </source>
</evidence>
<evidence type="ECO:0000256" key="3">
    <source>
        <dbReference type="ARBA" id="ARBA00023306"/>
    </source>
</evidence>
<comment type="subcellular location">
    <subcellularLocation>
        <location evidence="5">Cytoplasm</location>
    </subcellularLocation>
    <text evidence="5">Localizes to the division site, in a FtsZ-dependent manner.</text>
</comment>
<dbReference type="GO" id="GO:0043093">
    <property type="term" value="P:FtsZ-dependent cytokinesis"/>
    <property type="evidence" value="ECO:0007669"/>
    <property type="project" value="UniProtKB-UniRule"/>
</dbReference>
<dbReference type="Pfam" id="PF04472">
    <property type="entry name" value="SepF"/>
    <property type="match status" value="1"/>
</dbReference>
<dbReference type="InterPro" id="IPR007561">
    <property type="entry name" value="Cell_div_SepF/SepF-rel"/>
</dbReference>
<dbReference type="STRING" id="1423807.FD16_GL002306"/>
<dbReference type="EMBL" id="AZGF01000007">
    <property type="protein sequence ID" value="KRM12555.1"/>
    <property type="molecule type" value="Genomic_DNA"/>
</dbReference>
<evidence type="ECO:0000256" key="6">
    <source>
        <dbReference type="SAM" id="MobiDB-lite"/>
    </source>
</evidence>
<comment type="function">
    <text evidence="4 5">Cell division protein that is part of the divisome complex and is recruited early to the Z-ring. Probably stimulates Z-ring formation, perhaps through the cross-linking of FtsZ protofilaments. Its function overlaps with FtsA.</text>
</comment>
<dbReference type="PATRIC" id="fig|1423807.3.peg.2373"/>
<evidence type="ECO:0000256" key="5">
    <source>
        <dbReference type="HAMAP-Rule" id="MF_01197"/>
    </source>
</evidence>
<keyword evidence="2 5" id="KW-0717">Septation</keyword>
<dbReference type="HAMAP" id="MF_01197">
    <property type="entry name" value="SepF"/>
    <property type="match status" value="1"/>
</dbReference>
<gene>
    <name evidence="5" type="primary">sepF</name>
    <name evidence="7" type="ORF">FD16_GL002306</name>
</gene>
<dbReference type="InterPro" id="IPR038594">
    <property type="entry name" value="SepF-like_sf"/>
</dbReference>
<proteinExistence type="inferred from homology"/>
<evidence type="ECO:0000256" key="2">
    <source>
        <dbReference type="ARBA" id="ARBA00023210"/>
    </source>
</evidence>
<sequence length="146" mass="16338">MIMAGKFSLNNFFGIDDEEEQDSQYYEDTGTTDSTPATGNRSQKVVSINSGRQNTDYGKISLFEPRLYSDVKEIATQLLNERAIIVNFTQMDTAEAKRVVDFLNGTVFAIDGSIERVGDQIFLCTPHNYEISGNLSANLTKDQDNF</sequence>
<dbReference type="GO" id="GO:0005737">
    <property type="term" value="C:cytoplasm"/>
    <property type="evidence" value="ECO:0007669"/>
    <property type="project" value="UniProtKB-SubCell"/>
</dbReference>
<feature type="region of interest" description="Disordered" evidence="6">
    <location>
        <begin position="22"/>
        <end position="45"/>
    </location>
</feature>
<comment type="similarity">
    <text evidence="5">Belongs to the SepF family.</text>
</comment>
<accession>A0A0R1W9W0</accession>
<dbReference type="PANTHER" id="PTHR35798:SF1">
    <property type="entry name" value="CELL DIVISION PROTEIN SEPF"/>
    <property type="match status" value="1"/>
</dbReference>
<dbReference type="eggNOG" id="COG1799">
    <property type="taxonomic scope" value="Bacteria"/>
</dbReference>